<dbReference type="Proteomes" id="UP000236630">
    <property type="component" value="Unassembled WGS sequence"/>
</dbReference>
<feature type="non-terminal residue" evidence="1">
    <location>
        <position position="206"/>
    </location>
</feature>
<keyword evidence="2" id="KW-1185">Reference proteome</keyword>
<evidence type="ECO:0008006" key="3">
    <source>
        <dbReference type="Google" id="ProtNLM"/>
    </source>
</evidence>
<sequence>MLWKNQVLASIRGSRLEGYINGEKIAPNRFIASSSFAGATTGAAGSSQQIENPEYTVWRSQDQTLLSWLLSSITEGILNLVHSCNTSFDVWKTLEKRFGVQSEEYCLKMKQVTDKLACAGSSVLDRDTLQQILNGLGAGCLDLATFITANKLDYDDAYALLLTHEARLEQSQSEKHIGFPAGTGHFGNHGRNQMMMGSNRFGSSGR</sequence>
<dbReference type="PANTHER" id="PTHR47481">
    <property type="match status" value="1"/>
</dbReference>
<reference evidence="1 2" key="1">
    <citation type="journal article" date="2017" name="Front. Genet.">
        <title>Draft sequencing of the heterozygous diploid genome of Satsuma (Citrus unshiu Marc.) using a hybrid assembly approach.</title>
        <authorList>
            <person name="Shimizu T."/>
            <person name="Tanizawa Y."/>
            <person name="Mochizuki T."/>
            <person name="Nagasaki H."/>
            <person name="Yoshioka T."/>
            <person name="Toyoda A."/>
            <person name="Fujiyama A."/>
            <person name="Kaminuma E."/>
            <person name="Nakamura Y."/>
        </authorList>
    </citation>
    <scope>NUCLEOTIDE SEQUENCE [LARGE SCALE GENOMIC DNA]</scope>
    <source>
        <strain evidence="2">cv. Miyagawa wase</strain>
    </source>
</reference>
<dbReference type="EMBL" id="BDQV01000964">
    <property type="protein sequence ID" value="GAY68723.1"/>
    <property type="molecule type" value="Genomic_DNA"/>
</dbReference>
<evidence type="ECO:0000313" key="1">
    <source>
        <dbReference type="EMBL" id="GAY68723.1"/>
    </source>
</evidence>
<dbReference type="PANTHER" id="PTHR47481:SF22">
    <property type="entry name" value="RETROTRANSPOSON GAG DOMAIN-CONTAINING PROTEIN"/>
    <property type="match status" value="1"/>
</dbReference>
<proteinExistence type="predicted"/>
<accession>A0A2H5QVV9</accession>
<organism evidence="1 2">
    <name type="scientific">Citrus unshiu</name>
    <name type="common">Satsuma mandarin</name>
    <name type="synonym">Citrus nobilis var. unshiu</name>
    <dbReference type="NCBI Taxonomy" id="55188"/>
    <lineage>
        <taxon>Eukaryota</taxon>
        <taxon>Viridiplantae</taxon>
        <taxon>Streptophyta</taxon>
        <taxon>Embryophyta</taxon>
        <taxon>Tracheophyta</taxon>
        <taxon>Spermatophyta</taxon>
        <taxon>Magnoliopsida</taxon>
        <taxon>eudicotyledons</taxon>
        <taxon>Gunneridae</taxon>
        <taxon>Pentapetalae</taxon>
        <taxon>rosids</taxon>
        <taxon>malvids</taxon>
        <taxon>Sapindales</taxon>
        <taxon>Rutaceae</taxon>
        <taxon>Aurantioideae</taxon>
        <taxon>Citrus</taxon>
    </lineage>
</organism>
<protein>
    <recommendedName>
        <fullName evidence="3">Retrotransposon Copia-like N-terminal domain-containing protein</fullName>
    </recommendedName>
</protein>
<evidence type="ECO:0000313" key="2">
    <source>
        <dbReference type="Proteomes" id="UP000236630"/>
    </source>
</evidence>
<gene>
    <name evidence="1" type="ORF">CUMW_266380</name>
</gene>
<comment type="caution">
    <text evidence="1">The sequence shown here is derived from an EMBL/GenBank/DDBJ whole genome shotgun (WGS) entry which is preliminary data.</text>
</comment>
<name>A0A2H5QVV9_CITUN</name>
<dbReference type="AlphaFoldDB" id="A0A2H5QVV9"/>